<protein>
    <recommendedName>
        <fullName evidence="17">Dolichol-phosphate mannosyltransferase</fullName>
        <ecNumber evidence="7">2.4.1.83</ecNumber>
    </recommendedName>
    <alternativeName>
        <fullName evidence="19">Dolichol-phosphate mannose synthase</fullName>
    </alternativeName>
    <alternativeName>
        <fullName evidence="18">Dolichyl-phosphate beta-D-mannosyltransferase</fullName>
    </alternativeName>
    <alternativeName>
        <fullName evidence="20">Mannose-P-dolichol synthase</fullName>
    </alternativeName>
</protein>
<evidence type="ECO:0000256" key="9">
    <source>
        <dbReference type="ARBA" id="ARBA00022679"/>
    </source>
</evidence>
<keyword evidence="10" id="KW-0812">Transmembrane</keyword>
<keyword evidence="13" id="KW-1133">Transmembrane helix</keyword>
<dbReference type="SUPFAM" id="SSF53448">
    <property type="entry name" value="Nucleotide-diphospho-sugar transferases"/>
    <property type="match status" value="1"/>
</dbReference>
<comment type="caution">
    <text evidence="22">The sequence shown here is derived from an EMBL/GenBank/DDBJ whole genome shotgun (WGS) entry which is preliminary data.</text>
</comment>
<organism evidence="22 23">
    <name type="scientific">Candidatus Methanoperedens nitratireducens</name>
    <dbReference type="NCBI Taxonomy" id="1392998"/>
    <lineage>
        <taxon>Archaea</taxon>
        <taxon>Methanobacteriati</taxon>
        <taxon>Methanobacteriota</taxon>
        <taxon>Stenosarchaea group</taxon>
        <taxon>Methanomicrobia</taxon>
        <taxon>Methanosarcinales</taxon>
        <taxon>ANME-2 cluster</taxon>
        <taxon>Candidatus Methanoperedentaceae</taxon>
        <taxon>Candidatus Methanoperedens</taxon>
    </lineage>
</organism>
<keyword evidence="9 22" id="KW-0808">Transferase</keyword>
<reference evidence="22 23" key="1">
    <citation type="journal article" date="2013" name="Nature">
        <title>Anaerobic oxidation of methane coupled to nitrate reduction in a novel archaeal lineage.</title>
        <authorList>
            <person name="Haroon M.F."/>
            <person name="Hu S."/>
            <person name="Shi Y."/>
            <person name="Imelfort M."/>
            <person name="Keller J."/>
            <person name="Hugenholtz P."/>
            <person name="Yuan Z."/>
            <person name="Tyson G.W."/>
        </authorList>
    </citation>
    <scope>NUCLEOTIDE SEQUENCE [LARGE SCALE GENOMIC DNA]</scope>
    <source>
        <strain evidence="22 23">ANME-2d</strain>
    </source>
</reference>
<dbReference type="Gene3D" id="3.90.550.10">
    <property type="entry name" value="Spore Coat Polysaccharide Biosynthesis Protein SpsA, Chain A"/>
    <property type="match status" value="1"/>
</dbReference>
<evidence type="ECO:0000256" key="17">
    <source>
        <dbReference type="ARBA" id="ARBA00074878"/>
    </source>
</evidence>
<evidence type="ECO:0000256" key="1">
    <source>
        <dbReference type="ARBA" id="ARBA00001913"/>
    </source>
</evidence>
<dbReference type="GO" id="GO:0006506">
    <property type="term" value="P:GPI anchor biosynthetic process"/>
    <property type="evidence" value="ECO:0007669"/>
    <property type="project" value="TreeGrafter"/>
</dbReference>
<dbReference type="AlphaFoldDB" id="A0A062UUT7"/>
<evidence type="ECO:0000256" key="11">
    <source>
        <dbReference type="ARBA" id="ARBA00022723"/>
    </source>
</evidence>
<keyword evidence="8" id="KW-0328">Glycosyltransferase</keyword>
<evidence type="ECO:0000256" key="7">
    <source>
        <dbReference type="ARBA" id="ARBA00012704"/>
    </source>
</evidence>
<dbReference type="EMBL" id="JMIY01000007">
    <property type="protein sequence ID" value="KCZ70791.1"/>
    <property type="molecule type" value="Genomic_DNA"/>
</dbReference>
<comment type="cofactor">
    <cofactor evidence="1">
        <name>Ca(2+)</name>
        <dbReference type="ChEBI" id="CHEBI:29108"/>
    </cofactor>
</comment>
<evidence type="ECO:0000256" key="3">
    <source>
        <dbReference type="ARBA" id="ARBA00001946"/>
    </source>
</evidence>
<comment type="cofactor">
    <cofactor evidence="3">
        <name>Mg(2+)</name>
        <dbReference type="ChEBI" id="CHEBI:18420"/>
    </cofactor>
</comment>
<dbReference type="OrthoDB" id="124413at2157"/>
<evidence type="ECO:0000256" key="10">
    <source>
        <dbReference type="ARBA" id="ARBA00022692"/>
    </source>
</evidence>
<dbReference type="EC" id="2.4.1.83" evidence="7"/>
<dbReference type="GO" id="GO:0004582">
    <property type="term" value="F:dolichyl-phosphate beta-D-mannosyltransferase activity"/>
    <property type="evidence" value="ECO:0007669"/>
    <property type="project" value="UniProtKB-EC"/>
</dbReference>
<gene>
    <name evidence="22" type="ORF">ANME2D_02816</name>
</gene>
<dbReference type="InterPro" id="IPR029044">
    <property type="entry name" value="Nucleotide-diphossugar_trans"/>
</dbReference>
<dbReference type="InterPro" id="IPR039528">
    <property type="entry name" value="DPM1-like"/>
</dbReference>
<dbReference type="CDD" id="cd06442">
    <property type="entry name" value="DPM1_like"/>
    <property type="match status" value="1"/>
</dbReference>
<comment type="function">
    <text evidence="16">Transfers mannose from GDP-mannose to dolichol monophosphate to form dolichol phosphate mannose (Dol-P-Man) which is the mannosyl donor in pathways leading to N-glycosylation, glycosyl phosphatidylinositol membrane anchoring, and O-mannosylation of proteins.</text>
</comment>
<evidence type="ECO:0000256" key="4">
    <source>
        <dbReference type="ARBA" id="ARBA00004308"/>
    </source>
</evidence>
<evidence type="ECO:0000313" key="23">
    <source>
        <dbReference type="Proteomes" id="UP000027153"/>
    </source>
</evidence>
<evidence type="ECO:0000256" key="5">
    <source>
        <dbReference type="ARBA" id="ARBA00004922"/>
    </source>
</evidence>
<dbReference type="PANTHER" id="PTHR43398">
    <property type="entry name" value="DOLICHOL-PHOSPHATE MANNOSYLTRANSFERASE SUBUNIT 1"/>
    <property type="match status" value="1"/>
</dbReference>
<evidence type="ECO:0000313" key="22">
    <source>
        <dbReference type="EMBL" id="KCZ70791.1"/>
    </source>
</evidence>
<keyword evidence="15" id="KW-0464">Manganese</keyword>
<evidence type="ECO:0000256" key="8">
    <source>
        <dbReference type="ARBA" id="ARBA00022676"/>
    </source>
</evidence>
<dbReference type="GO" id="GO:0006488">
    <property type="term" value="P:dolichol-linked oligosaccharide biosynthetic process"/>
    <property type="evidence" value="ECO:0007669"/>
    <property type="project" value="TreeGrafter"/>
</dbReference>
<dbReference type="PANTHER" id="PTHR43398:SF1">
    <property type="entry name" value="DOLICHOL-PHOSPHATE MANNOSYLTRANSFERASE SUBUNIT 1"/>
    <property type="match status" value="1"/>
</dbReference>
<evidence type="ECO:0000259" key="21">
    <source>
        <dbReference type="Pfam" id="PF00535"/>
    </source>
</evidence>
<evidence type="ECO:0000256" key="19">
    <source>
        <dbReference type="ARBA" id="ARBA00082614"/>
    </source>
</evidence>
<feature type="domain" description="Glycosyltransferase 2-like" evidence="21">
    <location>
        <begin position="3"/>
        <end position="166"/>
    </location>
</feature>
<dbReference type="GO" id="GO:0035269">
    <property type="term" value="P:protein O-linked glycosylation via mannose"/>
    <property type="evidence" value="ECO:0007669"/>
    <property type="project" value="TreeGrafter"/>
</dbReference>
<evidence type="ECO:0000256" key="2">
    <source>
        <dbReference type="ARBA" id="ARBA00001936"/>
    </source>
</evidence>
<keyword evidence="11" id="KW-0479">Metal-binding</keyword>
<dbReference type="Pfam" id="PF00535">
    <property type="entry name" value="Glycos_transf_2"/>
    <property type="match status" value="1"/>
</dbReference>
<keyword evidence="23" id="KW-1185">Reference proteome</keyword>
<dbReference type="GO" id="GO:0012505">
    <property type="term" value="C:endomembrane system"/>
    <property type="evidence" value="ECO:0007669"/>
    <property type="project" value="UniProtKB-SubCell"/>
</dbReference>
<keyword evidence="14" id="KW-0472">Membrane</keyword>
<dbReference type="RefSeq" id="WP_052368932.1">
    <property type="nucleotide sequence ID" value="NZ_JMIY01000007.1"/>
</dbReference>
<name>A0A062UUT7_9EURY</name>
<comment type="subcellular location">
    <subcellularLocation>
        <location evidence="4">Endomembrane system</location>
    </subcellularLocation>
</comment>
<keyword evidence="12" id="KW-0460">Magnesium</keyword>
<dbReference type="FunFam" id="3.90.550.10:FF:000119">
    <property type="entry name" value="Dolichol-phosphate mannosyltransferase subunit 1"/>
    <property type="match status" value="1"/>
</dbReference>
<evidence type="ECO:0000256" key="15">
    <source>
        <dbReference type="ARBA" id="ARBA00023211"/>
    </source>
</evidence>
<proteinExistence type="inferred from homology"/>
<accession>A0A062UUT7</accession>
<dbReference type="GO" id="GO:0046872">
    <property type="term" value="F:metal ion binding"/>
    <property type="evidence" value="ECO:0007669"/>
    <property type="project" value="UniProtKB-KW"/>
</dbReference>
<comment type="cofactor">
    <cofactor evidence="2">
        <name>Mn(2+)</name>
        <dbReference type="ChEBI" id="CHEBI:29035"/>
    </cofactor>
</comment>
<dbReference type="Proteomes" id="UP000027153">
    <property type="component" value="Unassembled WGS sequence"/>
</dbReference>
<evidence type="ECO:0000256" key="16">
    <source>
        <dbReference type="ARBA" id="ARBA00053724"/>
    </source>
</evidence>
<sequence>MITIIIPTYNEKDNLPIVVDAIFSVFNDNLLQGDIVIVDDNSPDGTGEIADELSIKNNKIKVLHRRRKEGLSSAIIQGFKYTGSNIIGVMDADLSHPPEMIPELIRPLLDGESEFVIASRYIRKEKIEKWPLSRKMISRGATILARPLTDVSDPMSGFFFLKRTVIDGIELSPIGYKIMLEIIVKGRYINIKEIPFTFKNRYKGESKLNWKEHLNYVQHLIKLYRYSVISSHQ</sequence>
<evidence type="ECO:0000256" key="12">
    <source>
        <dbReference type="ARBA" id="ARBA00022842"/>
    </source>
</evidence>
<evidence type="ECO:0000256" key="14">
    <source>
        <dbReference type="ARBA" id="ARBA00023136"/>
    </source>
</evidence>
<evidence type="ECO:0000256" key="13">
    <source>
        <dbReference type="ARBA" id="ARBA00022989"/>
    </source>
</evidence>
<comment type="similarity">
    <text evidence="6">Belongs to the glycosyltransferase 2 family.</text>
</comment>
<dbReference type="GO" id="GO:0016020">
    <property type="term" value="C:membrane"/>
    <property type="evidence" value="ECO:0007669"/>
    <property type="project" value="UniProtKB-ARBA"/>
</dbReference>
<dbReference type="InterPro" id="IPR001173">
    <property type="entry name" value="Glyco_trans_2-like"/>
</dbReference>
<comment type="pathway">
    <text evidence="5">Protein modification; protein glycosylation.</text>
</comment>
<evidence type="ECO:0000256" key="6">
    <source>
        <dbReference type="ARBA" id="ARBA00006739"/>
    </source>
</evidence>
<evidence type="ECO:0000256" key="20">
    <source>
        <dbReference type="ARBA" id="ARBA00083744"/>
    </source>
</evidence>
<evidence type="ECO:0000256" key="18">
    <source>
        <dbReference type="ARBA" id="ARBA00082336"/>
    </source>
</evidence>